<gene>
    <name evidence="2" type="ORF">EV659_10158</name>
</gene>
<accession>A0A4R2PQR5</accession>
<evidence type="ECO:0000313" key="2">
    <source>
        <dbReference type="EMBL" id="TCP38162.1"/>
    </source>
</evidence>
<dbReference type="Proteomes" id="UP000295399">
    <property type="component" value="Unassembled WGS sequence"/>
</dbReference>
<dbReference type="OrthoDB" id="344729at2"/>
<dbReference type="RefSeq" id="WP_132706412.1">
    <property type="nucleotide sequence ID" value="NZ_JACIGF010000001.1"/>
</dbReference>
<organism evidence="2 3">
    <name type="scientific">Rhodothalassium salexigens DSM 2132</name>
    <dbReference type="NCBI Taxonomy" id="1188247"/>
    <lineage>
        <taxon>Bacteria</taxon>
        <taxon>Pseudomonadati</taxon>
        <taxon>Pseudomonadota</taxon>
        <taxon>Alphaproteobacteria</taxon>
        <taxon>Rhodothalassiales</taxon>
        <taxon>Rhodothalassiaceae</taxon>
        <taxon>Rhodothalassium</taxon>
    </lineage>
</organism>
<comment type="caution">
    <text evidence="2">The sequence shown here is derived from an EMBL/GenBank/DDBJ whole genome shotgun (WGS) entry which is preliminary data.</text>
</comment>
<evidence type="ECO:0008006" key="4">
    <source>
        <dbReference type="Google" id="ProtNLM"/>
    </source>
</evidence>
<protein>
    <recommendedName>
        <fullName evidence="4">YHS domain-containing protein</fullName>
    </recommendedName>
</protein>
<name>A0A4R2PQR5_RHOSA</name>
<evidence type="ECO:0000256" key="1">
    <source>
        <dbReference type="SAM" id="SignalP"/>
    </source>
</evidence>
<reference evidence="2 3" key="1">
    <citation type="submission" date="2019-03" db="EMBL/GenBank/DDBJ databases">
        <title>Genomic Encyclopedia of Type Strains, Phase IV (KMG-IV): sequencing the most valuable type-strain genomes for metagenomic binning, comparative biology and taxonomic classification.</title>
        <authorList>
            <person name="Goeker M."/>
        </authorList>
    </citation>
    <scope>NUCLEOTIDE SEQUENCE [LARGE SCALE GENOMIC DNA]</scope>
    <source>
        <strain evidence="2 3">DSM 2132</strain>
    </source>
</reference>
<dbReference type="InParanoid" id="A0A4R2PQR5"/>
<dbReference type="NCBIfam" id="NF041384">
    <property type="entry name" value="YHS_seleno_dom"/>
    <property type="match status" value="1"/>
</dbReference>
<keyword evidence="3" id="KW-1185">Reference proteome</keyword>
<dbReference type="AlphaFoldDB" id="A0A4R2PQR5"/>
<dbReference type="EMBL" id="SLXO01000001">
    <property type="protein sequence ID" value="TCP38162.1"/>
    <property type="molecule type" value="Genomic_DNA"/>
</dbReference>
<evidence type="ECO:0000313" key="3">
    <source>
        <dbReference type="Proteomes" id="UP000295399"/>
    </source>
</evidence>
<feature type="signal peptide" evidence="1">
    <location>
        <begin position="1"/>
        <end position="30"/>
    </location>
</feature>
<feature type="chain" id="PRO_5020360588" description="YHS domain-containing protein" evidence="1">
    <location>
        <begin position="31"/>
        <end position="152"/>
    </location>
</feature>
<keyword evidence="1" id="KW-0732">Signal</keyword>
<sequence length="152" mass="17163">MVNSNGFRIATMLAALTLTLGFALGAAASAQDRVYAPDGVALDGYDPVAYFTHGVAREGSKDHALTWNGVDWHFSSAEHRRLFEQNPEKYMPRYGGFDAFMMAQDTLMRTDAEDFLVAGGHLYLFSNKALKRKFADDLRRKTAYADHYWKRQ</sequence>
<proteinExistence type="predicted"/>